<protein>
    <submittedName>
        <fullName evidence="1">Mu-like phage gp27</fullName>
    </submittedName>
</protein>
<organism evidence="1 2">
    <name type="scientific">Mariprofundus ferrooxydans PV-1</name>
    <dbReference type="NCBI Taxonomy" id="314345"/>
    <lineage>
        <taxon>Bacteria</taxon>
        <taxon>Pseudomonadati</taxon>
        <taxon>Pseudomonadota</taxon>
        <taxon>Candidatius Mariprofundia</taxon>
        <taxon>Mariprofundales</taxon>
        <taxon>Mariprofundaceae</taxon>
        <taxon>Mariprofundus</taxon>
    </lineage>
</organism>
<dbReference type="InParanoid" id="Q0EWD2"/>
<proteinExistence type="predicted"/>
<dbReference type="OrthoDB" id="5465300at2"/>
<dbReference type="RefSeq" id="WP_009850865.1">
    <property type="nucleotide sequence ID" value="NZ_DS022295.1"/>
</dbReference>
<evidence type="ECO:0000313" key="1">
    <source>
        <dbReference type="EMBL" id="EAU53539.1"/>
    </source>
</evidence>
<dbReference type="Pfam" id="PF11985">
    <property type="entry name" value="Phage_Mu_Gp27"/>
    <property type="match status" value="1"/>
</dbReference>
<dbReference type="AlphaFoldDB" id="Q0EWD2"/>
<keyword evidence="2" id="KW-1185">Reference proteome</keyword>
<dbReference type="eggNOG" id="ENOG50312E7">
    <property type="taxonomic scope" value="Bacteria"/>
</dbReference>
<dbReference type="Proteomes" id="UP000005297">
    <property type="component" value="Unassembled WGS sequence"/>
</dbReference>
<accession>Q0EWD2</accession>
<sequence>MPRPSSIEVLPPDILEKLQALLRDRRVSQLEVVARINDLLADRGEKPLSKSALNRYAVKMDKAGEKLRQSRDISEMWIAKLGNAPQGKTGQLINELTRTMIFDVNLQLMEKMEAGEDVDLEATMSVLKDVALSVARLEKAASLNEDREKKIRDDERARLTDEATKFVRDQGLSVSQESELRNFLMQVS</sequence>
<reference evidence="1 2" key="1">
    <citation type="submission" date="2006-09" db="EMBL/GenBank/DDBJ databases">
        <authorList>
            <person name="Emerson D."/>
            <person name="Ferriera S."/>
            <person name="Johnson J."/>
            <person name="Kravitz S."/>
            <person name="Halpern A."/>
            <person name="Remington K."/>
            <person name="Beeson K."/>
            <person name="Tran B."/>
            <person name="Rogers Y.-H."/>
            <person name="Friedman R."/>
            <person name="Venter J.C."/>
        </authorList>
    </citation>
    <scope>NUCLEOTIDE SEQUENCE [LARGE SCALE GENOMIC DNA]</scope>
    <source>
        <strain evidence="1 2">PV-1</strain>
    </source>
</reference>
<dbReference type="HOGENOM" id="CLU_120444_2_0_0"/>
<evidence type="ECO:0000313" key="2">
    <source>
        <dbReference type="Proteomes" id="UP000005297"/>
    </source>
</evidence>
<dbReference type="InterPro" id="IPR021874">
    <property type="entry name" value="Phage_Mu_Gp27"/>
</dbReference>
<comment type="caution">
    <text evidence="1">The sequence shown here is derived from an EMBL/GenBank/DDBJ whole genome shotgun (WGS) entry which is preliminary data.</text>
</comment>
<dbReference type="STRING" id="314344.AL013_10495"/>
<gene>
    <name evidence="1" type="ORF">SPV1_02838</name>
</gene>
<dbReference type="EMBL" id="AATS01000021">
    <property type="protein sequence ID" value="EAU53539.1"/>
    <property type="molecule type" value="Genomic_DNA"/>
</dbReference>
<name>Q0EWD2_9PROT</name>